<dbReference type="EMBL" id="CAJVCH010072456">
    <property type="protein sequence ID" value="CAG7720644.1"/>
    <property type="molecule type" value="Genomic_DNA"/>
</dbReference>
<evidence type="ECO:0000313" key="2">
    <source>
        <dbReference type="Proteomes" id="UP000708208"/>
    </source>
</evidence>
<evidence type="ECO:0000313" key="1">
    <source>
        <dbReference type="EMBL" id="CAG7720644.1"/>
    </source>
</evidence>
<protein>
    <submittedName>
        <fullName evidence="1">Uncharacterized protein</fullName>
    </submittedName>
</protein>
<comment type="caution">
    <text evidence="1">The sequence shown here is derived from an EMBL/GenBank/DDBJ whole genome shotgun (WGS) entry which is preliminary data.</text>
</comment>
<reference evidence="1" key="1">
    <citation type="submission" date="2021-06" db="EMBL/GenBank/DDBJ databases">
        <authorList>
            <person name="Hodson N. C."/>
            <person name="Mongue J. A."/>
            <person name="Jaron S. K."/>
        </authorList>
    </citation>
    <scope>NUCLEOTIDE SEQUENCE</scope>
</reference>
<accession>A0A8J2JSG3</accession>
<gene>
    <name evidence="1" type="ORF">AFUS01_LOCUS9914</name>
</gene>
<organism evidence="1 2">
    <name type="scientific">Allacma fusca</name>
    <dbReference type="NCBI Taxonomy" id="39272"/>
    <lineage>
        <taxon>Eukaryota</taxon>
        <taxon>Metazoa</taxon>
        <taxon>Ecdysozoa</taxon>
        <taxon>Arthropoda</taxon>
        <taxon>Hexapoda</taxon>
        <taxon>Collembola</taxon>
        <taxon>Symphypleona</taxon>
        <taxon>Sminthuridae</taxon>
        <taxon>Allacma</taxon>
    </lineage>
</organism>
<name>A0A8J2JSG3_9HEXA</name>
<dbReference type="Proteomes" id="UP000708208">
    <property type="component" value="Unassembled WGS sequence"/>
</dbReference>
<keyword evidence="2" id="KW-1185">Reference proteome</keyword>
<sequence>MNLGKSADSESSEPHIVGNCVVGQSAPLNTTNIFEQLSHHGSHVLEEKRLVLSKIAQYMNKVKDVLDDATYERFAEGYAAALKSIWEMEISLKKLPKAIQQSRDTGKLSLHRRQIARVGAAHVFRSPILNGCYLTMFFSWPASTITLP</sequence>
<dbReference type="AlphaFoldDB" id="A0A8J2JSG3"/>
<proteinExistence type="predicted"/>